<dbReference type="AlphaFoldDB" id="A0A3P6FPA4"/>
<protein>
    <submittedName>
        <fullName evidence="1">Uncharacterized protein</fullName>
    </submittedName>
</protein>
<proteinExistence type="predicted"/>
<reference evidence="1" key="1">
    <citation type="submission" date="2018-11" db="EMBL/GenBank/DDBJ databases">
        <authorList>
            <consortium name="Genoscope - CEA"/>
            <person name="William W."/>
        </authorList>
    </citation>
    <scope>NUCLEOTIDE SEQUENCE</scope>
</reference>
<accession>A0A3P6FPA4</accession>
<name>A0A3P6FPA4_BRAOL</name>
<evidence type="ECO:0000313" key="1">
    <source>
        <dbReference type="EMBL" id="VDD54200.1"/>
    </source>
</evidence>
<sequence length="183" mass="20809">MKPIEERMHKSETSHLAVHEHLRPPTCAEEATRFHKRVKIHVPMKIVVPCAVFKVEFPIPPDRTVHLGSYNGLFDDHMYAVASQRGLRCTGEVDKSSIPSIDIGRVTEQNKFEVCRNLFDGGTTTQSNKSGGKKRKNWKKRKRIKGGSSVIIDSSLLRWCQEVHSAQQMFLTTIRKTSSTTYC</sequence>
<gene>
    <name evidence="1" type="ORF">BOLC8T47429H</name>
</gene>
<dbReference type="EMBL" id="LR031879">
    <property type="protein sequence ID" value="VDD54200.1"/>
    <property type="molecule type" value="Genomic_DNA"/>
</dbReference>
<organism evidence="1">
    <name type="scientific">Brassica oleracea</name>
    <name type="common">Wild cabbage</name>
    <dbReference type="NCBI Taxonomy" id="3712"/>
    <lineage>
        <taxon>Eukaryota</taxon>
        <taxon>Viridiplantae</taxon>
        <taxon>Streptophyta</taxon>
        <taxon>Embryophyta</taxon>
        <taxon>Tracheophyta</taxon>
        <taxon>Spermatophyta</taxon>
        <taxon>Magnoliopsida</taxon>
        <taxon>eudicotyledons</taxon>
        <taxon>Gunneridae</taxon>
        <taxon>Pentapetalae</taxon>
        <taxon>rosids</taxon>
        <taxon>malvids</taxon>
        <taxon>Brassicales</taxon>
        <taxon>Brassicaceae</taxon>
        <taxon>Brassiceae</taxon>
        <taxon>Brassica</taxon>
    </lineage>
</organism>